<reference evidence="1" key="1">
    <citation type="journal article" date="2022" name="bioRxiv">
        <title>Sequencing and chromosome-scale assembly of the giantPleurodeles waltlgenome.</title>
        <authorList>
            <person name="Brown T."/>
            <person name="Elewa A."/>
            <person name="Iarovenko S."/>
            <person name="Subramanian E."/>
            <person name="Araus A.J."/>
            <person name="Petzold A."/>
            <person name="Susuki M."/>
            <person name="Suzuki K.-i.T."/>
            <person name="Hayashi T."/>
            <person name="Toyoda A."/>
            <person name="Oliveira C."/>
            <person name="Osipova E."/>
            <person name="Leigh N.D."/>
            <person name="Simon A."/>
            <person name="Yun M.H."/>
        </authorList>
    </citation>
    <scope>NUCLEOTIDE SEQUENCE</scope>
    <source>
        <strain evidence="1">20211129_DDA</strain>
        <tissue evidence="1">Liver</tissue>
    </source>
</reference>
<gene>
    <name evidence="1" type="ORF">NDU88_001474</name>
</gene>
<evidence type="ECO:0000313" key="1">
    <source>
        <dbReference type="EMBL" id="KAJ1192162.1"/>
    </source>
</evidence>
<feature type="non-terminal residue" evidence="1">
    <location>
        <position position="1"/>
    </location>
</feature>
<name>A0AAV7UUA6_PLEWA</name>
<proteinExistence type="predicted"/>
<evidence type="ECO:0000313" key="2">
    <source>
        <dbReference type="Proteomes" id="UP001066276"/>
    </source>
</evidence>
<comment type="caution">
    <text evidence="1">The sequence shown here is derived from an EMBL/GenBank/DDBJ whole genome shotgun (WGS) entry which is preliminary data.</text>
</comment>
<feature type="non-terminal residue" evidence="1">
    <location>
        <position position="57"/>
    </location>
</feature>
<keyword evidence="2" id="KW-1185">Reference proteome</keyword>
<dbReference type="EMBL" id="JANPWB010000004">
    <property type="protein sequence ID" value="KAJ1192162.1"/>
    <property type="molecule type" value="Genomic_DNA"/>
</dbReference>
<protein>
    <submittedName>
        <fullName evidence="1">Uncharacterized protein</fullName>
    </submittedName>
</protein>
<sequence length="57" mass="6792">DDVARMIHKFQQILCCVSDSWPLLNLLLDWNLVTWYQDFSNIQHMGCRTTLIKDHSK</sequence>
<dbReference type="AlphaFoldDB" id="A0AAV7UUA6"/>
<dbReference type="Proteomes" id="UP001066276">
    <property type="component" value="Chromosome 2_2"/>
</dbReference>
<organism evidence="1 2">
    <name type="scientific">Pleurodeles waltl</name>
    <name type="common">Iberian ribbed newt</name>
    <dbReference type="NCBI Taxonomy" id="8319"/>
    <lineage>
        <taxon>Eukaryota</taxon>
        <taxon>Metazoa</taxon>
        <taxon>Chordata</taxon>
        <taxon>Craniata</taxon>
        <taxon>Vertebrata</taxon>
        <taxon>Euteleostomi</taxon>
        <taxon>Amphibia</taxon>
        <taxon>Batrachia</taxon>
        <taxon>Caudata</taxon>
        <taxon>Salamandroidea</taxon>
        <taxon>Salamandridae</taxon>
        <taxon>Pleurodelinae</taxon>
        <taxon>Pleurodeles</taxon>
    </lineage>
</organism>
<accession>A0AAV7UUA6</accession>